<dbReference type="AlphaFoldDB" id="A0A0S4QFR9"/>
<dbReference type="Pfam" id="PF00440">
    <property type="entry name" value="TetR_N"/>
    <property type="match status" value="1"/>
</dbReference>
<protein>
    <submittedName>
        <fullName evidence="6">DNA-binding transcriptional regulator, AcrR family</fullName>
    </submittedName>
</protein>
<name>A0A0S4QFR9_9ACTN</name>
<keyword evidence="7" id="KW-1185">Reference proteome</keyword>
<dbReference type="EMBL" id="FAOZ01000002">
    <property type="protein sequence ID" value="CUU54073.1"/>
    <property type="molecule type" value="Genomic_DNA"/>
</dbReference>
<feature type="DNA-binding region" description="H-T-H motif" evidence="4">
    <location>
        <begin position="40"/>
        <end position="59"/>
    </location>
</feature>
<gene>
    <name evidence="6" type="ORF">Ga0074812_10276</name>
</gene>
<dbReference type="SUPFAM" id="SSF46689">
    <property type="entry name" value="Homeodomain-like"/>
    <property type="match status" value="1"/>
</dbReference>
<sequence length="196" mass="20635">MSAGPDSPGHRDRRADARRNYDHILATAAVVLAEQGVQASLRDVARRADVGLGTLYRHFPTREALLETLLRQGFERLVELAGSLRATHPPEQALTRWLHELAAGASVYRGLPASLVATLQDPTSALFASCSALQNAGAGLVENAQQAGAVRADITGPDVFALVGAVASMAEHSAFRGRTALLLDVVIDGLKRPAGG</sequence>
<organism evidence="6 7">
    <name type="scientific">Parafrankia irregularis</name>
    <dbReference type="NCBI Taxonomy" id="795642"/>
    <lineage>
        <taxon>Bacteria</taxon>
        <taxon>Bacillati</taxon>
        <taxon>Actinomycetota</taxon>
        <taxon>Actinomycetes</taxon>
        <taxon>Frankiales</taxon>
        <taxon>Frankiaceae</taxon>
        <taxon>Parafrankia</taxon>
    </lineage>
</organism>
<dbReference type="Proteomes" id="UP000198802">
    <property type="component" value="Unassembled WGS sequence"/>
</dbReference>
<evidence type="ECO:0000256" key="4">
    <source>
        <dbReference type="PROSITE-ProRule" id="PRU00335"/>
    </source>
</evidence>
<dbReference type="SUPFAM" id="SSF48498">
    <property type="entry name" value="Tetracyclin repressor-like, C-terminal domain"/>
    <property type="match status" value="1"/>
</dbReference>
<dbReference type="PRINTS" id="PR00455">
    <property type="entry name" value="HTHTETR"/>
</dbReference>
<dbReference type="InterPro" id="IPR050109">
    <property type="entry name" value="HTH-type_TetR-like_transc_reg"/>
</dbReference>
<dbReference type="InterPro" id="IPR049445">
    <property type="entry name" value="TetR_SbtR-like_C"/>
</dbReference>
<dbReference type="RefSeq" id="WP_091272016.1">
    <property type="nucleotide sequence ID" value="NZ_FAOZ01000002.1"/>
</dbReference>
<accession>A0A0S4QFR9</accession>
<dbReference type="InterPro" id="IPR036271">
    <property type="entry name" value="Tet_transcr_reg_TetR-rel_C_sf"/>
</dbReference>
<dbReference type="Gene3D" id="1.10.357.10">
    <property type="entry name" value="Tetracycline Repressor, domain 2"/>
    <property type="match status" value="1"/>
</dbReference>
<proteinExistence type="predicted"/>
<dbReference type="GO" id="GO:0000976">
    <property type="term" value="F:transcription cis-regulatory region binding"/>
    <property type="evidence" value="ECO:0007669"/>
    <property type="project" value="TreeGrafter"/>
</dbReference>
<evidence type="ECO:0000259" key="5">
    <source>
        <dbReference type="PROSITE" id="PS50977"/>
    </source>
</evidence>
<evidence type="ECO:0000256" key="2">
    <source>
        <dbReference type="ARBA" id="ARBA00023125"/>
    </source>
</evidence>
<evidence type="ECO:0000313" key="7">
    <source>
        <dbReference type="Proteomes" id="UP000198802"/>
    </source>
</evidence>
<dbReference type="InterPro" id="IPR001647">
    <property type="entry name" value="HTH_TetR"/>
</dbReference>
<keyword evidence="3" id="KW-0804">Transcription</keyword>
<dbReference type="GO" id="GO:0003700">
    <property type="term" value="F:DNA-binding transcription factor activity"/>
    <property type="evidence" value="ECO:0007669"/>
    <property type="project" value="TreeGrafter"/>
</dbReference>
<evidence type="ECO:0000313" key="6">
    <source>
        <dbReference type="EMBL" id="CUU54073.1"/>
    </source>
</evidence>
<evidence type="ECO:0000256" key="1">
    <source>
        <dbReference type="ARBA" id="ARBA00023015"/>
    </source>
</evidence>
<evidence type="ECO:0000256" key="3">
    <source>
        <dbReference type="ARBA" id="ARBA00023163"/>
    </source>
</evidence>
<keyword evidence="2 4" id="KW-0238">DNA-binding</keyword>
<dbReference type="PROSITE" id="PS50977">
    <property type="entry name" value="HTH_TETR_2"/>
    <property type="match status" value="1"/>
</dbReference>
<dbReference type="PANTHER" id="PTHR30055">
    <property type="entry name" value="HTH-TYPE TRANSCRIPTIONAL REGULATOR RUTR"/>
    <property type="match status" value="1"/>
</dbReference>
<dbReference type="PANTHER" id="PTHR30055:SF234">
    <property type="entry name" value="HTH-TYPE TRANSCRIPTIONAL REGULATOR BETI"/>
    <property type="match status" value="1"/>
</dbReference>
<dbReference type="InterPro" id="IPR009057">
    <property type="entry name" value="Homeodomain-like_sf"/>
</dbReference>
<keyword evidence="1" id="KW-0805">Transcription regulation</keyword>
<reference evidence="7" key="1">
    <citation type="submission" date="2015-11" db="EMBL/GenBank/DDBJ databases">
        <authorList>
            <person name="Varghese N."/>
        </authorList>
    </citation>
    <scope>NUCLEOTIDE SEQUENCE [LARGE SCALE GENOMIC DNA]</scope>
    <source>
        <strain evidence="7">DSM 45899</strain>
    </source>
</reference>
<feature type="domain" description="HTH tetR-type" evidence="5">
    <location>
        <begin position="18"/>
        <end position="77"/>
    </location>
</feature>
<dbReference type="Pfam" id="PF21597">
    <property type="entry name" value="TetR_C_43"/>
    <property type="match status" value="1"/>
</dbReference>